<dbReference type="RefSeq" id="YP_009099089.1">
    <property type="nucleotide sequence ID" value="NC_025423.1"/>
</dbReference>
<keyword evidence="1" id="KW-0812">Transmembrane</keyword>
<sequence>MNLIEVATQLGAEILTILVGTLLVLVLDQGRRALKRLKQKDELGIIDTITDQVVQYAEAELQGKKGIEKRDWAVDQALHILATKGIHLSQEEVIAGIENGVRKLKANDDLSIDGLSQR</sequence>
<dbReference type="KEGG" id="vg:22276988"/>
<dbReference type="Proteomes" id="UP000027382">
    <property type="component" value="Segment"/>
</dbReference>
<keyword evidence="1" id="KW-1133">Transmembrane helix</keyword>
<dbReference type="EMBL" id="KF554508">
    <property type="protein sequence ID" value="AID50480.1"/>
    <property type="molecule type" value="Genomic_DNA"/>
</dbReference>
<keyword evidence="1" id="KW-0472">Membrane</keyword>
<feature type="transmembrane region" description="Helical" evidence="1">
    <location>
        <begin position="6"/>
        <end position="27"/>
    </location>
</feature>
<dbReference type="InterPro" id="IPR010026">
    <property type="entry name" value="Phage_holin_LL-H"/>
</dbReference>
<evidence type="ECO:0000313" key="3">
    <source>
        <dbReference type="Proteomes" id="UP000027382"/>
    </source>
</evidence>
<evidence type="ECO:0000313" key="2">
    <source>
        <dbReference type="EMBL" id="AID50480.1"/>
    </source>
</evidence>
<accession>A0A068EMP6</accession>
<keyword evidence="3" id="KW-1185">Reference proteome</keyword>
<evidence type="ECO:0000256" key="1">
    <source>
        <dbReference type="SAM" id="Phobius"/>
    </source>
</evidence>
<protein>
    <recommendedName>
        <fullName evidence="4">Holin</fullName>
    </recommendedName>
</protein>
<evidence type="ECO:0008006" key="4">
    <source>
        <dbReference type="Google" id="ProtNLM"/>
    </source>
</evidence>
<organism evidence="2 3">
    <name type="scientific">Bacillus phage CP-51</name>
    <dbReference type="NCBI Taxonomy" id="1391188"/>
    <lineage>
        <taxon>Viruses</taxon>
        <taxon>Duplodnaviria</taxon>
        <taxon>Heunggongvirae</taxon>
        <taxon>Uroviricota</taxon>
        <taxon>Caudoviricetes</taxon>
        <taxon>Herelleviridae</taxon>
        <taxon>Spounavirinae</taxon>
        <taxon>Siminovitchvirus</taxon>
        <taxon>Siminovitchvirus CP51</taxon>
    </lineage>
</organism>
<dbReference type="OrthoDB" id="33590at10239"/>
<proteinExistence type="predicted"/>
<dbReference type="Pfam" id="PF09682">
    <property type="entry name" value="Phage_holin_6_1"/>
    <property type="match status" value="1"/>
</dbReference>
<dbReference type="GeneID" id="22276988"/>
<reference evidence="2" key="1">
    <citation type="journal article" date="2014" name="Virology">
        <title>The odd one out: Bacillus ACT bacteriophage CP-51 exhibits unusual properties compared to related Spounavirinae W.Ph. and Bastille.</title>
        <authorList>
            <person name="Klumpp J."/>
            <person name="Schmuki M."/>
            <person name="Sozhamannan S."/>
            <person name="Beyer W."/>
            <person name="Fouts D.E."/>
            <person name="Bernbach V."/>
            <person name="Calendar R."/>
            <person name="Loessner M.J."/>
        </authorList>
    </citation>
    <scope>NUCLEOTIDE SEQUENCE [LARGE SCALE GENOMIC DNA]</scope>
</reference>
<name>A0A068EMP6_9CAUD</name>